<dbReference type="OrthoDB" id="5320957at2759"/>
<sequence length="200" mass="21319">MMKVSTAVLVAFVYASTSSALPIANGGVASIDKRQTSEIVIPITQGTAFHPPDEILSGGNSPGIIKPDEVQVAPLADFPVPTTTSPPIIVPVASPVPEFGVPMNNMEPSKPGGIPPGARSPLAFKPGRKGTQGQQLKEEVFTDPTVQLSDEKKKFLEKVPDTIWDQITLQPPGTFERQLEELVFESKMPNMLVPLLATAP</sequence>
<dbReference type="EMBL" id="JAABOJ010000012">
    <property type="protein sequence ID" value="KAF3282812.1"/>
    <property type="molecule type" value="Genomic_DNA"/>
</dbReference>
<evidence type="ECO:0000313" key="2">
    <source>
        <dbReference type="EMBL" id="KAF3282812.1"/>
    </source>
</evidence>
<evidence type="ECO:0000313" key="3">
    <source>
        <dbReference type="Proteomes" id="UP000474640"/>
    </source>
</evidence>
<reference evidence="2 3" key="1">
    <citation type="submission" date="2020-01" db="EMBL/GenBank/DDBJ databases">
        <authorList>
            <person name="Palmer J.M."/>
        </authorList>
    </citation>
    <scope>NUCLEOTIDE SEQUENCE [LARGE SCALE GENOMIC DNA]</scope>
    <source>
        <strain evidence="2 3">TWF970</strain>
    </source>
</reference>
<keyword evidence="1" id="KW-0732">Signal</keyword>
<protein>
    <submittedName>
        <fullName evidence="2">Uncharacterized protein</fullName>
    </submittedName>
</protein>
<proteinExistence type="predicted"/>
<dbReference type="Proteomes" id="UP000474640">
    <property type="component" value="Unassembled WGS sequence"/>
</dbReference>
<accession>A0A7C8VAG7</accession>
<organism evidence="2 3">
    <name type="scientific">Orbilia oligospora</name>
    <name type="common">Nematode-trapping fungus</name>
    <name type="synonym">Arthrobotrys oligospora</name>
    <dbReference type="NCBI Taxonomy" id="2813651"/>
    <lineage>
        <taxon>Eukaryota</taxon>
        <taxon>Fungi</taxon>
        <taxon>Dikarya</taxon>
        <taxon>Ascomycota</taxon>
        <taxon>Pezizomycotina</taxon>
        <taxon>Orbiliomycetes</taxon>
        <taxon>Orbiliales</taxon>
        <taxon>Orbiliaceae</taxon>
        <taxon>Orbilia</taxon>
    </lineage>
</organism>
<feature type="signal peptide" evidence="1">
    <location>
        <begin position="1"/>
        <end position="20"/>
    </location>
</feature>
<gene>
    <name evidence="2" type="ORF">TWF970_001547</name>
</gene>
<comment type="caution">
    <text evidence="2">The sequence shown here is derived from an EMBL/GenBank/DDBJ whole genome shotgun (WGS) entry which is preliminary data.</text>
</comment>
<dbReference type="AlphaFoldDB" id="A0A7C8VAG7"/>
<feature type="chain" id="PRO_5028967776" evidence="1">
    <location>
        <begin position="21"/>
        <end position="200"/>
    </location>
</feature>
<name>A0A7C8VAG7_ORBOL</name>
<evidence type="ECO:0000256" key="1">
    <source>
        <dbReference type="SAM" id="SignalP"/>
    </source>
</evidence>